<reference evidence="2 3" key="1">
    <citation type="submission" date="2024-06" db="EMBL/GenBank/DDBJ databases">
        <title>The Natural Products Discovery Center: Release of the First 8490 Sequenced Strains for Exploring Actinobacteria Biosynthetic Diversity.</title>
        <authorList>
            <person name="Kalkreuter E."/>
            <person name="Kautsar S.A."/>
            <person name="Yang D."/>
            <person name="Bader C.D."/>
            <person name="Teijaro C.N."/>
            <person name="Fluegel L."/>
            <person name="Davis C.M."/>
            <person name="Simpson J.R."/>
            <person name="Lauterbach L."/>
            <person name="Steele A.D."/>
            <person name="Gui C."/>
            <person name="Meng S."/>
            <person name="Li G."/>
            <person name="Viehrig K."/>
            <person name="Ye F."/>
            <person name="Su P."/>
            <person name="Kiefer A.F."/>
            <person name="Nichols A."/>
            <person name="Cepeda A.J."/>
            <person name="Yan W."/>
            <person name="Fan B."/>
            <person name="Jiang Y."/>
            <person name="Adhikari A."/>
            <person name="Zheng C.-J."/>
            <person name="Schuster L."/>
            <person name="Cowan T.M."/>
            <person name="Smanski M.J."/>
            <person name="Chevrette M.G."/>
            <person name="De Carvalho L.P.S."/>
            <person name="Shen B."/>
        </authorList>
    </citation>
    <scope>NUCLEOTIDE SEQUENCE [LARGE SCALE GENOMIC DNA]</scope>
    <source>
        <strain evidence="2 3">NPDC049344</strain>
    </source>
</reference>
<comment type="caution">
    <text evidence="2">The sequence shown here is derived from an EMBL/GenBank/DDBJ whole genome shotgun (WGS) entry which is preliminary data.</text>
</comment>
<keyword evidence="1" id="KW-1133">Transmembrane helix</keyword>
<evidence type="ECO:0000313" key="2">
    <source>
        <dbReference type="EMBL" id="MEV4684491.1"/>
    </source>
</evidence>
<name>A0ABV3I1K4_9ACTN</name>
<sequence length="326" mass="32294">MSAVPARRMIAVMVLVPVVVALALWAFAWPAARTAPRDLPVGVAGPAAAVTQLERGFERREGAFDVHRYDDEASARAAVEDRVVYGAVVAGPKGTSLLTASGAGPVVAQLLEAVTAQAPAGTQVRVTDVAPLPSGDPRGTALAASALPLALAGVAAGALVTMSGLRGTRAAATLFGASALVGLTATAISHSWLGVLQGDWWAEAAALSLTVAAPGATVAGFAALLGTPGIGLGALLMVLLGNPFSGAASAPELLPEPVGAIGQWLPPGAGATLLRSVAYFDGRGAAAPLVTLSVWAALGLAAVFVGGRRRAAALAEAERPAPVPVA</sequence>
<organism evidence="2 3">
    <name type="scientific">Streptomyces kurssanovii</name>
    <dbReference type="NCBI Taxonomy" id="67312"/>
    <lineage>
        <taxon>Bacteria</taxon>
        <taxon>Bacillati</taxon>
        <taxon>Actinomycetota</taxon>
        <taxon>Actinomycetes</taxon>
        <taxon>Kitasatosporales</taxon>
        <taxon>Streptomycetaceae</taxon>
        <taxon>Streptomyces</taxon>
    </lineage>
</organism>
<keyword evidence="3" id="KW-1185">Reference proteome</keyword>
<feature type="transmembrane region" description="Helical" evidence="1">
    <location>
        <begin position="12"/>
        <end position="32"/>
    </location>
</feature>
<feature type="transmembrane region" description="Helical" evidence="1">
    <location>
        <begin position="285"/>
        <end position="305"/>
    </location>
</feature>
<proteinExistence type="predicted"/>
<evidence type="ECO:0000256" key="1">
    <source>
        <dbReference type="SAM" id="Phobius"/>
    </source>
</evidence>
<accession>A0ABV3I1K4</accession>
<dbReference type="Proteomes" id="UP001552521">
    <property type="component" value="Unassembled WGS sequence"/>
</dbReference>
<gene>
    <name evidence="2" type="ORF">AB0K36_27390</name>
</gene>
<evidence type="ECO:0000313" key="3">
    <source>
        <dbReference type="Proteomes" id="UP001552521"/>
    </source>
</evidence>
<keyword evidence="1" id="KW-0472">Membrane</keyword>
<keyword evidence="1" id="KW-0812">Transmembrane</keyword>
<feature type="transmembrane region" description="Helical" evidence="1">
    <location>
        <begin position="141"/>
        <end position="160"/>
    </location>
</feature>
<dbReference type="EMBL" id="JBFAQK010000053">
    <property type="protein sequence ID" value="MEV4684491.1"/>
    <property type="molecule type" value="Genomic_DNA"/>
</dbReference>
<dbReference type="RefSeq" id="WP_364599460.1">
    <property type="nucleotide sequence ID" value="NZ_JBFAQK010000053.1"/>
</dbReference>
<feature type="transmembrane region" description="Helical" evidence="1">
    <location>
        <begin position="172"/>
        <end position="193"/>
    </location>
</feature>
<protein>
    <submittedName>
        <fullName evidence="2">ABC transporter permease</fullName>
    </submittedName>
</protein>